<feature type="binding site" evidence="12">
    <location>
        <begin position="249"/>
        <end position="250"/>
    </location>
    <ligand>
        <name>ATP</name>
        <dbReference type="ChEBI" id="CHEBI:30616"/>
    </ligand>
</feature>
<comment type="cofactor">
    <cofactor evidence="12">
        <name>Mg(2+)</name>
        <dbReference type="ChEBI" id="CHEBI:18420"/>
    </cofactor>
    <text evidence="12">Requires a divalent cation, most likely magnesium in vivo, as an electrophilic catalyst to aid phosphoryl group transfer. It is the chelate of the metal and the nucleotide that is the actual substrate.</text>
</comment>
<feature type="binding site" evidence="12">
    <location>
        <begin position="218"/>
        <end position="223"/>
    </location>
    <ligand>
        <name>ATP</name>
        <dbReference type="ChEBI" id="CHEBI:30616"/>
    </ligand>
</feature>
<protein>
    <recommendedName>
        <fullName evidence="3 12">Ribokinase</fullName>
        <shortName evidence="12">RK</shortName>
        <ecNumber evidence="2 12">2.7.1.15</ecNumber>
    </recommendedName>
</protein>
<keyword evidence="7 12" id="KW-0418">Kinase</keyword>
<feature type="binding site" evidence="12">
    <location>
        <position position="285"/>
    </location>
    <ligand>
        <name>K(+)</name>
        <dbReference type="ChEBI" id="CHEBI:29103"/>
    </ligand>
</feature>
<keyword evidence="6 12" id="KW-0547">Nucleotide-binding</keyword>
<organism evidence="14 15">
    <name type="scientific">Helicovermis profundi</name>
    <dbReference type="NCBI Taxonomy" id="3065157"/>
    <lineage>
        <taxon>Bacteria</taxon>
        <taxon>Bacillati</taxon>
        <taxon>Bacillota</taxon>
        <taxon>Clostridia</taxon>
        <taxon>Helicovermis</taxon>
    </lineage>
</organism>
<dbReference type="PRINTS" id="PR00990">
    <property type="entry name" value="RIBOKINASE"/>
</dbReference>
<dbReference type="InterPro" id="IPR002139">
    <property type="entry name" value="Ribo/fructo_kinase"/>
</dbReference>
<dbReference type="GO" id="GO:0005829">
    <property type="term" value="C:cytosol"/>
    <property type="evidence" value="ECO:0007669"/>
    <property type="project" value="TreeGrafter"/>
</dbReference>
<dbReference type="GO" id="GO:0004747">
    <property type="term" value="F:ribokinase activity"/>
    <property type="evidence" value="ECO:0007669"/>
    <property type="project" value="UniProtKB-UniRule"/>
</dbReference>
<accession>A0AAU9E278</accession>
<feature type="binding site" evidence="12">
    <location>
        <position position="138"/>
    </location>
    <ligand>
        <name>substrate</name>
    </ligand>
</feature>
<dbReference type="InterPro" id="IPR011877">
    <property type="entry name" value="Ribokinase"/>
</dbReference>
<feature type="binding site" evidence="12">
    <location>
        <position position="244"/>
    </location>
    <ligand>
        <name>K(+)</name>
        <dbReference type="ChEBI" id="CHEBI:29103"/>
    </ligand>
</feature>
<dbReference type="Pfam" id="PF00294">
    <property type="entry name" value="PfkB"/>
    <property type="match status" value="1"/>
</dbReference>
<dbReference type="PROSITE" id="PS00583">
    <property type="entry name" value="PFKB_KINASES_1"/>
    <property type="match status" value="1"/>
</dbReference>
<dbReference type="InterPro" id="IPR011611">
    <property type="entry name" value="PfkB_dom"/>
</dbReference>
<feature type="binding site" evidence="12">
    <location>
        <position position="250"/>
    </location>
    <ligand>
        <name>substrate</name>
    </ligand>
</feature>
<dbReference type="PANTHER" id="PTHR10584">
    <property type="entry name" value="SUGAR KINASE"/>
    <property type="match status" value="1"/>
</dbReference>
<dbReference type="GO" id="GO:0005524">
    <property type="term" value="F:ATP binding"/>
    <property type="evidence" value="ECO:0007669"/>
    <property type="project" value="UniProtKB-UniRule"/>
</dbReference>
<dbReference type="InterPro" id="IPR029056">
    <property type="entry name" value="Ribokinase-like"/>
</dbReference>
<evidence type="ECO:0000259" key="13">
    <source>
        <dbReference type="Pfam" id="PF00294"/>
    </source>
</evidence>
<evidence type="ECO:0000256" key="2">
    <source>
        <dbReference type="ARBA" id="ARBA00012035"/>
    </source>
</evidence>
<feature type="binding site" evidence="12">
    <location>
        <begin position="39"/>
        <end position="43"/>
    </location>
    <ligand>
        <name>substrate</name>
    </ligand>
</feature>
<dbReference type="HAMAP" id="MF_01987">
    <property type="entry name" value="Ribokinase"/>
    <property type="match status" value="1"/>
</dbReference>
<dbReference type="CDD" id="cd01174">
    <property type="entry name" value="ribokinase"/>
    <property type="match status" value="1"/>
</dbReference>
<evidence type="ECO:0000256" key="9">
    <source>
        <dbReference type="ARBA" id="ARBA00022842"/>
    </source>
</evidence>
<evidence type="ECO:0000313" key="14">
    <source>
        <dbReference type="EMBL" id="BEP28496.1"/>
    </source>
</evidence>
<keyword evidence="8 12" id="KW-0067">ATP-binding</keyword>
<feature type="binding site" evidence="12">
    <location>
        <position position="280"/>
    </location>
    <ligand>
        <name>K(+)</name>
        <dbReference type="ChEBI" id="CHEBI:29103"/>
    </ligand>
</feature>
<comment type="similarity">
    <text evidence="12">Belongs to the carbohydrate kinase PfkB family. Ribokinase subfamily.</text>
</comment>
<evidence type="ECO:0000256" key="7">
    <source>
        <dbReference type="ARBA" id="ARBA00022777"/>
    </source>
</evidence>
<feature type="binding site" evidence="12">
    <location>
        <begin position="11"/>
        <end position="13"/>
    </location>
    <ligand>
        <name>substrate</name>
    </ligand>
</feature>
<evidence type="ECO:0000256" key="4">
    <source>
        <dbReference type="ARBA" id="ARBA00022679"/>
    </source>
</evidence>
<comment type="similarity">
    <text evidence="1">Belongs to the carbohydrate kinase pfkB family.</text>
</comment>
<sequence>MKNILVLGSLNMDLVTSVQHTPKIGETIFGDKLAFIPGGKGANQAVALGKLGANVEIIGMIGGDEYGEILRKNLNKFNVLNNNILYSKNNTTGIAFIMVNNSGDNSIVVISGANEDFKSDRIKNEWFINKDIVVSQLEIPIETVNEAFSLAKQNGCYTVLNPAPALNLPDSLLRNTDIIIPNETEFEILTGIRYTDNDDIIEGSKILFDKGVKEILVTLGEKGAIYLSKERVIQVNSYMVDAVDTTAAGDSFIAGVVFYISIGKNIEEALEFASKVAAITVSRKGAQTSLASFKEVEKYKGVKRA</sequence>
<comment type="catalytic activity">
    <reaction evidence="12">
        <text>D-ribose + ATP = D-ribose 5-phosphate + ADP + H(+)</text>
        <dbReference type="Rhea" id="RHEA:13697"/>
        <dbReference type="ChEBI" id="CHEBI:15378"/>
        <dbReference type="ChEBI" id="CHEBI:30616"/>
        <dbReference type="ChEBI" id="CHEBI:47013"/>
        <dbReference type="ChEBI" id="CHEBI:78346"/>
        <dbReference type="ChEBI" id="CHEBI:456216"/>
        <dbReference type="EC" id="2.7.1.15"/>
    </reaction>
</comment>
<dbReference type="SUPFAM" id="SSF53613">
    <property type="entry name" value="Ribokinase-like"/>
    <property type="match status" value="1"/>
</dbReference>
<dbReference type="RefSeq" id="WP_338536813.1">
    <property type="nucleotide sequence ID" value="NZ_AP028654.1"/>
</dbReference>
<feature type="binding site" evidence="12">
    <location>
        <position position="246"/>
    </location>
    <ligand>
        <name>K(+)</name>
        <dbReference type="ChEBI" id="CHEBI:29103"/>
    </ligand>
</feature>
<evidence type="ECO:0000256" key="10">
    <source>
        <dbReference type="ARBA" id="ARBA00022958"/>
    </source>
</evidence>
<reference evidence="14 15" key="1">
    <citation type="submission" date="2023-08" db="EMBL/GenBank/DDBJ databases">
        <title>Helicovermis profunda gen. nov., sp. nov., a novel mesophilic, fermentative bacterium within the Bacillota from a deep-sea hydrothermal vent chimney.</title>
        <authorList>
            <person name="Miyazaki U."/>
            <person name="Mizutani D."/>
            <person name="Hashimoto Y."/>
            <person name="Tame A."/>
            <person name="Sawayama S."/>
            <person name="Miyazaki J."/>
            <person name="Takai K."/>
            <person name="Nakagawa S."/>
        </authorList>
    </citation>
    <scope>NUCLEOTIDE SEQUENCE [LARGE SCALE GENOMIC DNA]</scope>
    <source>
        <strain evidence="14 15">S502</strain>
    </source>
</reference>
<dbReference type="NCBIfam" id="TIGR02152">
    <property type="entry name" value="D_ribokin_bact"/>
    <property type="match status" value="1"/>
</dbReference>
<comment type="subunit">
    <text evidence="12">Homodimer.</text>
</comment>
<dbReference type="AlphaFoldDB" id="A0AAU9E278"/>
<evidence type="ECO:0000256" key="3">
    <source>
        <dbReference type="ARBA" id="ARBA00016943"/>
    </source>
</evidence>
<proteinExistence type="inferred from homology"/>
<dbReference type="PROSITE" id="PS00584">
    <property type="entry name" value="PFKB_KINASES_2"/>
    <property type="match status" value="1"/>
</dbReference>
<feature type="binding site" evidence="12">
    <location>
        <position position="182"/>
    </location>
    <ligand>
        <name>ATP</name>
        <dbReference type="ChEBI" id="CHEBI:30616"/>
    </ligand>
</feature>
<comment type="pathway">
    <text evidence="12">Carbohydrate metabolism; D-ribose degradation; D-ribose 5-phosphate from beta-D-ribopyranose: step 2/2.</text>
</comment>
<dbReference type="InterPro" id="IPR002173">
    <property type="entry name" value="Carboh/pur_kinase_PfkB_CS"/>
</dbReference>
<feature type="binding site" evidence="12">
    <location>
        <position position="289"/>
    </location>
    <ligand>
        <name>K(+)</name>
        <dbReference type="ChEBI" id="CHEBI:29103"/>
    </ligand>
</feature>
<dbReference type="EMBL" id="AP028654">
    <property type="protein sequence ID" value="BEP28496.1"/>
    <property type="molecule type" value="Genomic_DNA"/>
</dbReference>
<dbReference type="Proteomes" id="UP001321786">
    <property type="component" value="Chromosome"/>
</dbReference>
<keyword evidence="4 12" id="KW-0808">Transferase</keyword>
<comment type="activity regulation">
    <text evidence="12">Activated by a monovalent cation that binds near, but not in, the active site. The most likely occupant of the site in vivo is potassium. Ion binding induces a conformational change that may alter substrate affinity.</text>
</comment>
<feature type="active site" description="Proton acceptor" evidence="12">
    <location>
        <position position="250"/>
    </location>
</feature>
<evidence type="ECO:0000256" key="12">
    <source>
        <dbReference type="HAMAP-Rule" id="MF_01987"/>
    </source>
</evidence>
<comment type="subcellular location">
    <subcellularLocation>
        <location evidence="12">Cytoplasm</location>
    </subcellularLocation>
</comment>
<dbReference type="GO" id="GO:0046872">
    <property type="term" value="F:metal ion binding"/>
    <property type="evidence" value="ECO:0007669"/>
    <property type="project" value="UniProtKB-KW"/>
</dbReference>
<keyword evidence="10 12" id="KW-0630">Potassium</keyword>
<comment type="caution">
    <text evidence="12">Lacks conserved residue(s) required for the propagation of feature annotation.</text>
</comment>
<evidence type="ECO:0000256" key="5">
    <source>
        <dbReference type="ARBA" id="ARBA00022723"/>
    </source>
</evidence>
<evidence type="ECO:0000313" key="15">
    <source>
        <dbReference type="Proteomes" id="UP001321786"/>
    </source>
</evidence>
<dbReference type="PANTHER" id="PTHR10584:SF166">
    <property type="entry name" value="RIBOKINASE"/>
    <property type="match status" value="1"/>
</dbReference>
<comment type="function">
    <text evidence="12">Catalyzes the phosphorylation of ribose at O-5 in a reaction requiring ATP and magnesium. The resulting D-ribose-5-phosphate can then be used either for sythesis of nucleotides, histidine, and tryptophan, or as a component of the pentose phosphate pathway.</text>
</comment>
<keyword evidence="11 12" id="KW-0119">Carbohydrate metabolism</keyword>
<evidence type="ECO:0000256" key="6">
    <source>
        <dbReference type="ARBA" id="ARBA00022741"/>
    </source>
</evidence>
<keyword evidence="9 12" id="KW-0460">Magnesium</keyword>
<evidence type="ECO:0000256" key="1">
    <source>
        <dbReference type="ARBA" id="ARBA00005380"/>
    </source>
</evidence>
<dbReference type="Gene3D" id="3.40.1190.20">
    <property type="match status" value="1"/>
</dbReference>
<evidence type="ECO:0000256" key="8">
    <source>
        <dbReference type="ARBA" id="ARBA00022840"/>
    </source>
</evidence>
<name>A0AAU9E278_9FIRM</name>
<keyword evidence="12" id="KW-0963">Cytoplasm</keyword>
<feature type="domain" description="Carbohydrate kinase PfkB" evidence="13">
    <location>
        <begin position="1"/>
        <end position="290"/>
    </location>
</feature>
<dbReference type="GO" id="GO:0019303">
    <property type="term" value="P:D-ribose catabolic process"/>
    <property type="evidence" value="ECO:0007669"/>
    <property type="project" value="UniProtKB-UniRule"/>
</dbReference>
<gene>
    <name evidence="12 14" type="primary">rbsK</name>
    <name evidence="14" type="ORF">HLPR_08270</name>
</gene>
<feature type="binding site" evidence="12">
    <location>
        <position position="283"/>
    </location>
    <ligand>
        <name>K(+)</name>
        <dbReference type="ChEBI" id="CHEBI:29103"/>
    </ligand>
</feature>
<keyword evidence="15" id="KW-1185">Reference proteome</keyword>
<dbReference type="EC" id="2.7.1.15" evidence="2 12"/>
<dbReference type="KEGG" id="hprf:HLPR_08270"/>
<keyword evidence="5 12" id="KW-0479">Metal-binding</keyword>
<evidence type="ECO:0000256" key="11">
    <source>
        <dbReference type="ARBA" id="ARBA00023277"/>
    </source>
</evidence>